<dbReference type="Pfam" id="PF01535">
    <property type="entry name" value="PPR"/>
    <property type="match status" value="1"/>
</dbReference>
<evidence type="ECO:0000256" key="2">
    <source>
        <dbReference type="ARBA" id="ARBA00022737"/>
    </source>
</evidence>
<feature type="repeat" description="PPR" evidence="3">
    <location>
        <begin position="360"/>
        <end position="394"/>
    </location>
</feature>
<organism evidence="4 5">
    <name type="scientific">Protea cynaroides</name>
    <dbReference type="NCBI Taxonomy" id="273540"/>
    <lineage>
        <taxon>Eukaryota</taxon>
        <taxon>Viridiplantae</taxon>
        <taxon>Streptophyta</taxon>
        <taxon>Embryophyta</taxon>
        <taxon>Tracheophyta</taxon>
        <taxon>Spermatophyta</taxon>
        <taxon>Magnoliopsida</taxon>
        <taxon>Proteales</taxon>
        <taxon>Proteaceae</taxon>
        <taxon>Protea</taxon>
    </lineage>
</organism>
<evidence type="ECO:0000256" key="3">
    <source>
        <dbReference type="PROSITE-ProRule" id="PRU00708"/>
    </source>
</evidence>
<keyword evidence="5" id="KW-1185">Reference proteome</keyword>
<evidence type="ECO:0000313" key="4">
    <source>
        <dbReference type="EMBL" id="KAJ4967483.1"/>
    </source>
</evidence>
<dbReference type="InterPro" id="IPR011990">
    <property type="entry name" value="TPR-like_helical_dom_sf"/>
</dbReference>
<reference evidence="4" key="1">
    <citation type="journal article" date="2023" name="Plant J.">
        <title>The genome of the king protea, Protea cynaroides.</title>
        <authorList>
            <person name="Chang J."/>
            <person name="Duong T.A."/>
            <person name="Schoeman C."/>
            <person name="Ma X."/>
            <person name="Roodt D."/>
            <person name="Barker N."/>
            <person name="Li Z."/>
            <person name="Van de Peer Y."/>
            <person name="Mizrachi E."/>
        </authorList>
    </citation>
    <scope>NUCLEOTIDE SEQUENCE</scope>
    <source>
        <tissue evidence="4">Young leaves</tissue>
    </source>
</reference>
<dbReference type="GO" id="GO:0003729">
    <property type="term" value="F:mRNA binding"/>
    <property type="evidence" value="ECO:0007669"/>
    <property type="project" value="UniProtKB-ARBA"/>
</dbReference>
<dbReference type="EMBL" id="JAMYWD010000007">
    <property type="protein sequence ID" value="KAJ4967483.1"/>
    <property type="molecule type" value="Genomic_DNA"/>
</dbReference>
<comment type="caution">
    <text evidence="4">The sequence shown here is derived from an EMBL/GenBank/DDBJ whole genome shotgun (WGS) entry which is preliminary data.</text>
</comment>
<protein>
    <recommendedName>
        <fullName evidence="6">Pentatricopeptide repeat-containing protein</fullName>
    </recommendedName>
</protein>
<comment type="similarity">
    <text evidence="1">Belongs to the PPR family. P subfamily.</text>
</comment>
<evidence type="ECO:0000256" key="1">
    <source>
        <dbReference type="ARBA" id="ARBA00007626"/>
    </source>
</evidence>
<evidence type="ECO:0008006" key="6">
    <source>
        <dbReference type="Google" id="ProtNLM"/>
    </source>
</evidence>
<keyword evidence="2" id="KW-0677">Repeat</keyword>
<evidence type="ECO:0000313" key="5">
    <source>
        <dbReference type="Proteomes" id="UP001141806"/>
    </source>
</evidence>
<dbReference type="InterPro" id="IPR002885">
    <property type="entry name" value="PPR_rpt"/>
</dbReference>
<sequence>MAIRSLFSSLRRKCSQNPSLEEKGLWRSLSSCVLTSDELEESPSPKDDLKSRILRLRFPKRSATAAIQKWVGEGNKVTLSELRQISKHLRKSQRYKHALEILTWMEAQKSFQMRMSAADYATRLELLIKVYGLAEAEEYFKNVPNRTAQGAACLPILHSYVKERATEKAEALMLKIHDLGLTVSPHPYNEMMKLYMATCQFEKVENIIQQMKQNRIPLNVLSYNLWMNSCSEMSGVASAEMVYKEMLNDKNVEVGWSTHSTLADVYIKSGLVDNAILALRTAEQKLSTWNRLGYFFLITHYAALNNKEGVLRLWEASKAVGGKMTCANYMCIILSLVKVSDIEEAESVFRAWESECGKYDIRVSNVLLGAYMRKGWMEKAESLHQHTLEKGGSPNYKTWEILMEGWVKSQQMDKAISAMKKGFALLKHCHWQPSPAIIMSIADYFEEHGNLEDAKKYVKVLQNLGLVSLPLYKTLLRVHIRTGKPAPNILLMMEKDKIEVDEEASALISCVSKISIQD</sequence>
<accession>A0A9Q0QPW8</accession>
<dbReference type="PANTHER" id="PTHR45717">
    <property type="entry name" value="OS12G0527900 PROTEIN"/>
    <property type="match status" value="1"/>
</dbReference>
<dbReference type="GO" id="GO:0005739">
    <property type="term" value="C:mitochondrion"/>
    <property type="evidence" value="ECO:0007669"/>
    <property type="project" value="TreeGrafter"/>
</dbReference>
<gene>
    <name evidence="4" type="ORF">NE237_019332</name>
</gene>
<dbReference type="Gene3D" id="1.25.40.10">
    <property type="entry name" value="Tetratricopeptide repeat domain"/>
    <property type="match status" value="2"/>
</dbReference>
<dbReference type="OrthoDB" id="1146105at2759"/>
<dbReference type="Proteomes" id="UP001141806">
    <property type="component" value="Unassembled WGS sequence"/>
</dbReference>
<dbReference type="PANTHER" id="PTHR45717:SF13">
    <property type="entry name" value="OS02G0796400 PROTEIN"/>
    <property type="match status" value="1"/>
</dbReference>
<dbReference type="AlphaFoldDB" id="A0A9Q0QPW8"/>
<name>A0A9Q0QPW8_9MAGN</name>
<dbReference type="Pfam" id="PF13812">
    <property type="entry name" value="PPR_3"/>
    <property type="match status" value="1"/>
</dbReference>
<proteinExistence type="inferred from homology"/>
<dbReference type="PROSITE" id="PS51375">
    <property type="entry name" value="PPR"/>
    <property type="match status" value="1"/>
</dbReference>